<sequence length="61" mass="7003">MVIFAVEINFFTYRGLTHAWTMAIPVCYRSRLSAALHLEHGAILRAFVECRSQRHDVAVAR</sequence>
<name>A0A1Y3LJ61_PSEAI</name>
<organism evidence="1 2">
    <name type="scientific">Pseudomonas aeruginosa</name>
    <dbReference type="NCBI Taxonomy" id="287"/>
    <lineage>
        <taxon>Bacteria</taxon>
        <taxon>Pseudomonadati</taxon>
        <taxon>Pseudomonadota</taxon>
        <taxon>Gammaproteobacteria</taxon>
        <taxon>Pseudomonadales</taxon>
        <taxon>Pseudomonadaceae</taxon>
        <taxon>Pseudomonas</taxon>
    </lineage>
</organism>
<dbReference type="EMBL" id="NFFZ01000024">
    <property type="protein sequence ID" value="OTI55980.1"/>
    <property type="molecule type" value="Genomic_DNA"/>
</dbReference>
<evidence type="ECO:0000313" key="2">
    <source>
        <dbReference type="Proteomes" id="UP000194857"/>
    </source>
</evidence>
<evidence type="ECO:0000313" key="1">
    <source>
        <dbReference type="EMBL" id="OTI55980.1"/>
    </source>
</evidence>
<dbReference type="Proteomes" id="UP000194857">
    <property type="component" value="Unassembled WGS sequence"/>
</dbReference>
<dbReference type="AlphaFoldDB" id="A0A1Y3LJ61"/>
<dbReference type="RefSeq" id="WP_003158958.1">
    <property type="nucleotide sequence ID" value="NZ_CAADMM010000091.1"/>
</dbReference>
<reference evidence="1 2" key="1">
    <citation type="submission" date="2017-05" db="EMBL/GenBank/DDBJ databases">
        <authorList>
            <person name="Song R."/>
            <person name="Chenine A.L."/>
            <person name="Ruprecht R.M."/>
        </authorList>
    </citation>
    <scope>NUCLEOTIDE SEQUENCE [LARGE SCALE GENOMIC DNA]</scope>
    <source>
        <strain evidence="1 2">S567_C10_BS</strain>
    </source>
</reference>
<gene>
    <name evidence="1" type="ORF">CAZ10_31000</name>
</gene>
<comment type="caution">
    <text evidence="1">The sequence shown here is derived from an EMBL/GenBank/DDBJ whole genome shotgun (WGS) entry which is preliminary data.</text>
</comment>
<protein>
    <submittedName>
        <fullName evidence="1">Uncharacterized protein</fullName>
    </submittedName>
</protein>
<accession>A0A1S1BWT3</accession>
<proteinExistence type="predicted"/>
<accession>A0A1Y3LJ61</accession>